<keyword evidence="5 8" id="KW-1133">Transmembrane helix</keyword>
<dbReference type="Pfam" id="PF00662">
    <property type="entry name" value="Proton_antipo_N"/>
    <property type="match status" value="1"/>
</dbReference>
<dbReference type="Pfam" id="PF00361">
    <property type="entry name" value="Proton_antipo_M"/>
    <property type="match status" value="1"/>
</dbReference>
<keyword evidence="8 11" id="KW-0496">Mitochondrion</keyword>
<dbReference type="GO" id="GO:0015990">
    <property type="term" value="P:electron transport coupled proton transport"/>
    <property type="evidence" value="ECO:0007669"/>
    <property type="project" value="TreeGrafter"/>
</dbReference>
<gene>
    <name evidence="11" type="primary">NAD5</name>
</gene>
<feature type="transmembrane region" description="Helical" evidence="8">
    <location>
        <begin position="61"/>
        <end position="82"/>
    </location>
</feature>
<comment type="subcellular location">
    <subcellularLocation>
        <location evidence="1">Membrane</location>
        <topology evidence="1">Multi-pass membrane protein</topology>
    </subcellularLocation>
</comment>
<feature type="transmembrane region" description="Helical" evidence="8">
    <location>
        <begin position="345"/>
        <end position="364"/>
    </location>
</feature>
<feature type="transmembrane region" description="Helical" evidence="8">
    <location>
        <begin position="566"/>
        <end position="588"/>
    </location>
</feature>
<feature type="domain" description="NADH-Ubiquinone oxidoreductase (complex I) chain 5 N-terminal" evidence="10">
    <location>
        <begin position="55"/>
        <end position="97"/>
    </location>
</feature>
<protein>
    <recommendedName>
        <fullName evidence="3 8">NADH-ubiquinone oxidoreductase chain 5</fullName>
        <ecNumber evidence="2 8">7.1.1.2</ecNumber>
    </recommendedName>
</protein>
<keyword evidence="4 8" id="KW-0812">Transmembrane</keyword>
<evidence type="ECO:0000313" key="11">
    <source>
        <dbReference type="EMBL" id="ATZ68906.1"/>
    </source>
</evidence>
<evidence type="ECO:0000259" key="10">
    <source>
        <dbReference type="Pfam" id="PF00662"/>
    </source>
</evidence>
<dbReference type="InterPro" id="IPR003945">
    <property type="entry name" value="NU5C-like"/>
</dbReference>
<dbReference type="AlphaFoldDB" id="A0A2H4U8Z6"/>
<keyword evidence="8" id="KW-0520">NAD</keyword>
<dbReference type="PANTHER" id="PTHR42829:SF2">
    <property type="entry name" value="NADH-UBIQUINONE OXIDOREDUCTASE CHAIN 5"/>
    <property type="match status" value="1"/>
</dbReference>
<dbReference type="GO" id="GO:0008137">
    <property type="term" value="F:NADH dehydrogenase (ubiquinone) activity"/>
    <property type="evidence" value="ECO:0007669"/>
    <property type="project" value="UniProtKB-EC"/>
</dbReference>
<geneLocation type="mitochondrion" evidence="11"/>
<evidence type="ECO:0000256" key="2">
    <source>
        <dbReference type="ARBA" id="ARBA00012944"/>
    </source>
</evidence>
<dbReference type="GO" id="GO:0003954">
    <property type="term" value="F:NADH dehydrogenase activity"/>
    <property type="evidence" value="ECO:0007669"/>
    <property type="project" value="TreeGrafter"/>
</dbReference>
<comment type="catalytic activity">
    <reaction evidence="7 8">
        <text>a ubiquinone + NADH + 5 H(+)(in) = a ubiquinol + NAD(+) + 4 H(+)(out)</text>
        <dbReference type="Rhea" id="RHEA:29091"/>
        <dbReference type="Rhea" id="RHEA-COMP:9565"/>
        <dbReference type="Rhea" id="RHEA-COMP:9566"/>
        <dbReference type="ChEBI" id="CHEBI:15378"/>
        <dbReference type="ChEBI" id="CHEBI:16389"/>
        <dbReference type="ChEBI" id="CHEBI:17976"/>
        <dbReference type="ChEBI" id="CHEBI:57540"/>
        <dbReference type="ChEBI" id="CHEBI:57945"/>
        <dbReference type="EC" id="7.1.1.2"/>
    </reaction>
</comment>
<evidence type="ECO:0000256" key="8">
    <source>
        <dbReference type="RuleBase" id="RU003404"/>
    </source>
</evidence>
<evidence type="ECO:0000259" key="9">
    <source>
        <dbReference type="Pfam" id="PF00361"/>
    </source>
</evidence>
<organism evidence="11">
    <name type="scientific">Spisula sachalinensis</name>
    <name type="common">Sakhalin surf-clam</name>
    <name type="synonym">Pseudocardium sachalinense</name>
    <dbReference type="NCBI Taxonomy" id="81899"/>
    <lineage>
        <taxon>Eukaryota</taxon>
        <taxon>Metazoa</taxon>
        <taxon>Spiralia</taxon>
        <taxon>Lophotrochozoa</taxon>
        <taxon>Mollusca</taxon>
        <taxon>Bivalvia</taxon>
        <taxon>Autobranchia</taxon>
        <taxon>Heteroconchia</taxon>
        <taxon>Euheterodonta</taxon>
        <taxon>Imparidentia</taxon>
        <taxon>Neoheterodontei</taxon>
        <taxon>Venerida</taxon>
        <taxon>Mactroidea</taxon>
        <taxon>Mactridae</taxon>
        <taxon>Pseudocardium</taxon>
    </lineage>
</organism>
<comment type="function">
    <text evidence="8">Core subunit of the mitochondrial membrane respiratory chain NADH dehydrogenase (Complex I) which catalyzes electron transfer from NADH through the respiratory chain, using ubiquinone as an electron acceptor. Essential for the catalytic activity and assembly of complex I.</text>
</comment>
<feature type="transmembrane region" description="Helical" evidence="8">
    <location>
        <begin position="151"/>
        <end position="170"/>
    </location>
</feature>
<evidence type="ECO:0000256" key="6">
    <source>
        <dbReference type="ARBA" id="ARBA00023136"/>
    </source>
</evidence>
<name>A0A2H4U8Z6_SPISA</name>
<evidence type="ECO:0000256" key="7">
    <source>
        <dbReference type="ARBA" id="ARBA00049551"/>
    </source>
</evidence>
<dbReference type="PANTHER" id="PTHR42829">
    <property type="entry name" value="NADH-UBIQUINONE OXIDOREDUCTASE CHAIN 5"/>
    <property type="match status" value="1"/>
</dbReference>
<dbReference type="InterPro" id="IPR001750">
    <property type="entry name" value="ND/Mrp_TM"/>
</dbReference>
<feature type="transmembrane region" description="Helical" evidence="8">
    <location>
        <begin position="502"/>
        <end position="520"/>
    </location>
</feature>
<evidence type="ECO:0000256" key="3">
    <source>
        <dbReference type="ARBA" id="ARBA00021096"/>
    </source>
</evidence>
<dbReference type="PRINTS" id="PR01434">
    <property type="entry name" value="NADHDHGNASE5"/>
</dbReference>
<proteinExistence type="inferred from homology"/>
<dbReference type="EMBL" id="MG431821">
    <property type="protein sequence ID" value="ATZ68906.1"/>
    <property type="molecule type" value="Genomic_DNA"/>
</dbReference>
<feature type="transmembrane region" description="Helical" evidence="8">
    <location>
        <begin position="118"/>
        <end position="139"/>
    </location>
</feature>
<keyword evidence="6 8" id="KW-0472">Membrane</keyword>
<keyword evidence="8" id="KW-0813">Transport</keyword>
<keyword evidence="8" id="KW-0830">Ubiquinone</keyword>
<dbReference type="EC" id="7.1.1.2" evidence="2 8"/>
<evidence type="ECO:0000256" key="4">
    <source>
        <dbReference type="ARBA" id="ARBA00022692"/>
    </source>
</evidence>
<feature type="transmembrane region" description="Helical" evidence="8">
    <location>
        <begin position="469"/>
        <end position="490"/>
    </location>
</feature>
<evidence type="ECO:0000256" key="5">
    <source>
        <dbReference type="ARBA" id="ARBA00022989"/>
    </source>
</evidence>
<feature type="transmembrane region" description="Helical" evidence="8">
    <location>
        <begin position="429"/>
        <end position="449"/>
    </location>
</feature>
<evidence type="ECO:0000256" key="1">
    <source>
        <dbReference type="ARBA" id="ARBA00004141"/>
    </source>
</evidence>
<accession>A0A2H4U8Z6</accession>
<feature type="transmembrane region" description="Helical" evidence="8">
    <location>
        <begin position="302"/>
        <end position="324"/>
    </location>
</feature>
<feature type="transmembrane region" description="Helical" evidence="8">
    <location>
        <begin position="210"/>
        <end position="238"/>
    </location>
</feature>
<comment type="similarity">
    <text evidence="8">Belongs to the complex I subunit 5 family.</text>
</comment>
<reference evidence="11" key="1">
    <citation type="submission" date="2017-11" db="EMBL/GenBank/DDBJ databases">
        <title>Complete mitochondrial genome of the Pseudocardium sachalinense.</title>
        <authorList>
            <person name="Li J."/>
            <person name="Zhang Y."/>
            <person name="Li S."/>
            <person name="Sun M."/>
            <person name="Xiao J."/>
            <person name="Xu G."/>
        </authorList>
    </citation>
    <scope>NUCLEOTIDE SEQUENCE</scope>
</reference>
<dbReference type="GO" id="GO:0016020">
    <property type="term" value="C:membrane"/>
    <property type="evidence" value="ECO:0007669"/>
    <property type="project" value="UniProtKB-SubCell"/>
</dbReference>
<feature type="transmembrane region" description="Helical" evidence="8">
    <location>
        <begin position="94"/>
        <end position="112"/>
    </location>
</feature>
<feature type="transmembrane region" description="Helical" evidence="8">
    <location>
        <begin position="244"/>
        <end position="266"/>
    </location>
</feature>
<dbReference type="InterPro" id="IPR001516">
    <property type="entry name" value="Proton_antipo_N"/>
</dbReference>
<sequence length="593" mass="65850">MGMKFSNNELLAWGLQLLLMSFSAYFFWMFLRLSSLGAGFSLVIELTLSNCILVEVSYPVLFDWVSCLFVASVCYISSWVMVYSSFYMSHEIHFRRFCFLVLLFVVAMNLLILNPSMLTLMVGWDGLGVVSFLLVVYYMDSDSYAAGMLTIFSNRVGDVLFIIFISVSCAELGFDWYGLMVCMEESVGMALGACIVLGSMTKSAQVPFSAWLPAAMAAPTPVSALVHSSTLVTAGVYISMRYNFLISGSLSVGLLCVSLLTFYLAGLGALVEMDIKKLVALSTLSQVSMMMMAISMGFVSLAFFHLLVHAFFKALMFLCVGAIMSMSKGVQDIRSLSKMPEKLPVVSSWLVVSVMCLCGVPFMSGFYSKDVIVEGVLGGFSGGFLSLLILGTVLTTSAYSFRMLALLFKDAEVGDSGLYAEPMFSNVENGLAPSLFGLGFMALISGRVLPALVLEMKVHVELDFYWKSLILLFFVIGMILGCFLVFHKSWHVNFVKTVSRPVRFLNHMFFLSLLSGWWLGSKSMKLISGFVMNIENFWITKVVWSWGVGKVAQYLGTLSRSYSENYLNMLVFVSLNFLLSVFLGYMVYTHYWG</sequence>
<dbReference type="GO" id="GO:0042773">
    <property type="term" value="P:ATP synthesis coupled electron transport"/>
    <property type="evidence" value="ECO:0007669"/>
    <property type="project" value="InterPro"/>
</dbReference>
<feature type="domain" description="NADH:quinone oxidoreductase/Mrp antiporter transmembrane" evidence="9">
    <location>
        <begin position="116"/>
        <end position="395"/>
    </location>
</feature>